<evidence type="ECO:0000313" key="2">
    <source>
        <dbReference type="EMBL" id="KAK1493909.1"/>
    </source>
</evidence>
<name>A0ABQ9R3U7_9PEZI</name>
<proteinExistence type="predicted"/>
<dbReference type="EMBL" id="MLFU01000036">
    <property type="protein sequence ID" value="KAK1493909.1"/>
    <property type="molecule type" value="Genomic_DNA"/>
</dbReference>
<dbReference type="RefSeq" id="XP_060380094.1">
    <property type="nucleotide sequence ID" value="XM_060525389.1"/>
</dbReference>
<protein>
    <submittedName>
        <fullName evidence="2">Uncharacterized protein</fullName>
    </submittedName>
</protein>
<keyword evidence="3" id="KW-1185">Reference proteome</keyword>
<feature type="region of interest" description="Disordered" evidence="1">
    <location>
        <begin position="1"/>
        <end position="93"/>
    </location>
</feature>
<comment type="caution">
    <text evidence="2">The sequence shown here is derived from an EMBL/GenBank/DDBJ whole genome shotgun (WGS) entry which is preliminary data.</text>
</comment>
<gene>
    <name evidence="2" type="ORF">CTAM01_09370</name>
</gene>
<sequence length="93" mass="10038">MLVKVQPGASIWHLKLPSQQGGMPGSGRFPKRSEHQPEAMGLRGSFVNEGDSKGAEEEEEEEEEEKRRGSTEGPRVSATPSHPSGNDLAVLVT</sequence>
<evidence type="ECO:0000256" key="1">
    <source>
        <dbReference type="SAM" id="MobiDB-lite"/>
    </source>
</evidence>
<dbReference type="GeneID" id="85409627"/>
<dbReference type="Proteomes" id="UP001227543">
    <property type="component" value="Unassembled WGS sequence"/>
</dbReference>
<reference evidence="2 3" key="1">
    <citation type="submission" date="2016-10" db="EMBL/GenBank/DDBJ databases">
        <title>The genome sequence of Colletotrichum fioriniae PJ7.</title>
        <authorList>
            <person name="Baroncelli R."/>
        </authorList>
    </citation>
    <scope>NUCLEOTIDE SEQUENCE [LARGE SCALE GENOMIC DNA]</scope>
    <source>
        <strain evidence="2 3">Tom-12</strain>
    </source>
</reference>
<accession>A0ABQ9R3U7</accession>
<evidence type="ECO:0000313" key="3">
    <source>
        <dbReference type="Proteomes" id="UP001227543"/>
    </source>
</evidence>
<organism evidence="2 3">
    <name type="scientific">Colletotrichum tamarilloi</name>
    <dbReference type="NCBI Taxonomy" id="1209934"/>
    <lineage>
        <taxon>Eukaryota</taxon>
        <taxon>Fungi</taxon>
        <taxon>Dikarya</taxon>
        <taxon>Ascomycota</taxon>
        <taxon>Pezizomycotina</taxon>
        <taxon>Sordariomycetes</taxon>
        <taxon>Hypocreomycetidae</taxon>
        <taxon>Glomerellales</taxon>
        <taxon>Glomerellaceae</taxon>
        <taxon>Colletotrichum</taxon>
        <taxon>Colletotrichum acutatum species complex</taxon>
    </lineage>
</organism>